<evidence type="ECO:0008006" key="4">
    <source>
        <dbReference type="Google" id="ProtNLM"/>
    </source>
</evidence>
<dbReference type="KEGG" id="nao:Y958_21665"/>
<evidence type="ECO:0000256" key="1">
    <source>
        <dbReference type="SAM" id="MobiDB-lite"/>
    </source>
</evidence>
<dbReference type="PANTHER" id="PTHR43179">
    <property type="entry name" value="RHAMNOSYLTRANSFERASE WBBL"/>
    <property type="match status" value="1"/>
</dbReference>
<evidence type="ECO:0000313" key="2">
    <source>
        <dbReference type="EMBL" id="ASG23413.1"/>
    </source>
</evidence>
<proteinExistence type="predicted"/>
<dbReference type="Gene3D" id="3.90.550.10">
    <property type="entry name" value="Spore Coat Polysaccharide Biosynthesis Protein SpsA, Chain A"/>
    <property type="match status" value="2"/>
</dbReference>
<evidence type="ECO:0000313" key="3">
    <source>
        <dbReference type="Proteomes" id="UP000197153"/>
    </source>
</evidence>
<sequence length="706" mass="76776">MNRLITTWAAPMGWEPAGWGAPISAGLNPGAGLALCCFWGPGRLRAPTGPKLFSKRRGNRHVDQKNPDPPPARGSQDAVAAHDLEGAPLGAHPGSVHVPGTAIDAAPPPPTKPLRGPTGMALVRALSRMVTHGQFADVASRLWQSLAPRSFYRAWTLRRDGPRRTEAGEISVALARLPAPPRVSLIMLGPENSGLKPAAWAIAVRRTVDSLTRQIHDNWELWLPADTAADFRDPRVKRRGAGLPVLSQVEGDTVALLSPGDLLPRHALALCVLAMAQNPDTQILYTDEEWTDRLGHPLRPVLKPAFDPDLLYGSSGVYPGQLLLMRTALARRAMAVGQQPGRLDRYRLLLEATHLAGREHVRHMPRVLMRRRRPLPLGGLPALQAFLATYHPGAVAEPVTEKDPRGEGHTARRVIWPLPDRQPVVSLLMPTRDRVDLLRPCVEAILGETRYSAFELLVMDHESRDPEALAYLESLRDRPGARVIPHRGPFNFADMMNRAAVTAAGEVLVFLNDDMEPQHPEWLRELVSQALRPDIGAVGPKVLSTNGTIMHGGIVLGLGNGPGAARLAGSRFAGRPGDTVGDLGIGLCAHRVSAVASACMAIRRSCFEAVGGFDADTFPIAFNDVDICLRLEQAGYATLWTPHAVLTALEPYASDRRERVEQERLAFLERWGAAIGHDRSWNPGLSLDGPEDWLALPGLVHGPVTR</sequence>
<dbReference type="SUPFAM" id="SSF53448">
    <property type="entry name" value="Nucleotide-diphospho-sugar transferases"/>
    <property type="match status" value="2"/>
</dbReference>
<keyword evidence="3" id="KW-1185">Reference proteome</keyword>
<gene>
    <name evidence="2" type="ORF">Y958_21665</name>
</gene>
<dbReference type="Pfam" id="PF13641">
    <property type="entry name" value="Glyco_tranf_2_3"/>
    <property type="match status" value="1"/>
</dbReference>
<protein>
    <recommendedName>
        <fullName evidence="4">Glycosyltransferase 2-like domain-containing protein</fullName>
    </recommendedName>
</protein>
<dbReference type="InterPro" id="IPR029044">
    <property type="entry name" value="Nucleotide-diphossugar_trans"/>
</dbReference>
<organism evidence="2 3">
    <name type="scientific">Nitrospirillum viridazoti CBAmc</name>
    <dbReference type="NCBI Taxonomy" id="1441467"/>
    <lineage>
        <taxon>Bacteria</taxon>
        <taxon>Pseudomonadati</taxon>
        <taxon>Pseudomonadota</taxon>
        <taxon>Alphaproteobacteria</taxon>
        <taxon>Rhodospirillales</taxon>
        <taxon>Azospirillaceae</taxon>
        <taxon>Nitrospirillum</taxon>
        <taxon>Nitrospirillum viridazoti</taxon>
    </lineage>
</organism>
<dbReference type="Proteomes" id="UP000197153">
    <property type="component" value="Chromosome 2"/>
</dbReference>
<dbReference type="EMBL" id="CP022111">
    <property type="protein sequence ID" value="ASG23413.1"/>
    <property type="molecule type" value="Genomic_DNA"/>
</dbReference>
<feature type="region of interest" description="Disordered" evidence="1">
    <location>
        <begin position="48"/>
        <end position="115"/>
    </location>
</feature>
<reference evidence="2 3" key="1">
    <citation type="submission" date="2017-06" db="EMBL/GenBank/DDBJ databases">
        <title>Complete genome sequence of Nitrospirillum amazonense strain CBAmC, an endophytic nitrogen-fixing and plant growth-promoting bacterium, isolated from sugarcane.</title>
        <authorList>
            <person name="Schwab S."/>
            <person name="dos Santos Teixeira K.R."/>
            <person name="Simoes Araujo J.L."/>
            <person name="Soares Vidal M."/>
            <person name="Borges de Freitas H.R."/>
            <person name="Rivello Crivelaro A.L."/>
            <person name="Bueno de Camargo Nunes A."/>
            <person name="dos Santos C.M."/>
            <person name="Palmeira da Silva Rosa D."/>
            <person name="da Silva Padilha D."/>
            <person name="da Silva E."/>
            <person name="Araujo Terra L."/>
            <person name="Soares Mendes V."/>
            <person name="Farinelli L."/>
            <person name="Magalhaes Cruz L."/>
            <person name="Baldani J.I."/>
        </authorList>
    </citation>
    <scope>NUCLEOTIDE SEQUENCE [LARGE SCALE GENOMIC DNA]</scope>
    <source>
        <strain evidence="2 3">CBAmC</strain>
    </source>
</reference>
<dbReference type="AlphaFoldDB" id="A0A248JXG8"/>
<name>A0A248JXG8_9PROT</name>
<dbReference type="PANTHER" id="PTHR43179:SF7">
    <property type="entry name" value="RHAMNOSYLTRANSFERASE WBBL"/>
    <property type="match status" value="1"/>
</dbReference>
<accession>A0A248JXG8</accession>